<proteinExistence type="predicted"/>
<accession>A0A075HIF0</accession>
<dbReference type="PANTHER" id="PTHR43147">
    <property type="entry name" value="PROTEIN TAS"/>
    <property type="match status" value="1"/>
</dbReference>
<dbReference type="Pfam" id="PF00248">
    <property type="entry name" value="Aldo_ket_red"/>
    <property type="match status" value="1"/>
</dbReference>
<feature type="domain" description="NADP-dependent oxidoreductase" evidence="1">
    <location>
        <begin position="17"/>
        <end position="317"/>
    </location>
</feature>
<dbReference type="InterPro" id="IPR023210">
    <property type="entry name" value="NADP_OxRdtase_dom"/>
</dbReference>
<dbReference type="SUPFAM" id="SSF51430">
    <property type="entry name" value="NAD(P)-linked oxidoreductase"/>
    <property type="match status" value="1"/>
</dbReference>
<reference evidence="2" key="1">
    <citation type="journal article" date="2014" name="Genome Biol. Evol.">
        <title>Pangenome evidence for extensive interdomain horizontal transfer affecting lineage core and shell genes in uncultured planktonic thaumarchaeota and euryarchaeota.</title>
        <authorList>
            <person name="Deschamps P."/>
            <person name="Zivanovic Y."/>
            <person name="Moreira D."/>
            <person name="Rodriguez-Valera F."/>
            <person name="Lopez-Garcia P."/>
        </authorList>
    </citation>
    <scope>NUCLEOTIDE SEQUENCE</scope>
</reference>
<dbReference type="Gene3D" id="3.20.20.100">
    <property type="entry name" value="NADP-dependent oxidoreductase domain"/>
    <property type="match status" value="1"/>
</dbReference>
<evidence type="ECO:0000259" key="1">
    <source>
        <dbReference type="Pfam" id="PF00248"/>
    </source>
</evidence>
<organism evidence="2">
    <name type="scientific">uncultured marine thaumarchaeote KM3_66_E12</name>
    <dbReference type="NCBI Taxonomy" id="1456229"/>
    <lineage>
        <taxon>Archaea</taxon>
        <taxon>Nitrososphaerota</taxon>
        <taxon>environmental samples</taxon>
    </lineage>
</organism>
<dbReference type="EMBL" id="KF900995">
    <property type="protein sequence ID" value="AIF14217.1"/>
    <property type="molecule type" value="Genomic_DNA"/>
</dbReference>
<sequence length="336" mass="38288">MSEIEKIQLAKDLSICRILNGMWQVAGGHGQIDHDSAISQMLQYNENGFNTWDMADIYGPAESFYGDFRNELEKKKGKDELEKIQGFTKFVPNPGPMTRSIVEHYIDQSMKKMNVDVIDVIQFHWWDYNDASYIDALHQLTKLRDDGKISHLALTNFDTERIQIMTDNGIELVSNQVQYSIIDQRPDVKMAPFCKKHNMKLLAYGTLLGGLLTEKYLGATEPTRADLDTYSLQKYMNMIDAWGGWQLFQELLVTLDEIAKKYDVQIPNIATRFVLDRPAVAGTIIGSRLGLSDHITQNTKTFSLKLQNDDYEKIKSVTSKANDLFTSIGDCGGEYR</sequence>
<dbReference type="PANTHER" id="PTHR43147:SF2">
    <property type="entry name" value="NADP-DEPENDENT OXIDOREDUCTASE DOMAIN-CONTAINING PROTEIN"/>
    <property type="match status" value="1"/>
</dbReference>
<dbReference type="AlphaFoldDB" id="A0A075HIF0"/>
<dbReference type="InterPro" id="IPR036812">
    <property type="entry name" value="NAD(P)_OxRdtase_dom_sf"/>
</dbReference>
<evidence type="ECO:0000313" key="2">
    <source>
        <dbReference type="EMBL" id="AIF14217.1"/>
    </source>
</evidence>
<name>A0A075HIF0_9ARCH</name>
<protein>
    <submittedName>
        <fullName evidence="2">Aldo/keto reductase</fullName>
    </submittedName>
</protein>
<dbReference type="CDD" id="cd19101">
    <property type="entry name" value="AKR_unchar"/>
    <property type="match status" value="1"/>
</dbReference>